<dbReference type="Proteomes" id="UP000324748">
    <property type="component" value="Unassembled WGS sequence"/>
</dbReference>
<name>A0A5B0PNF7_PUCGR</name>
<feature type="region of interest" description="Disordered" evidence="1">
    <location>
        <begin position="29"/>
        <end position="89"/>
    </location>
</feature>
<dbReference type="AlphaFoldDB" id="A0A5B0PNF7"/>
<reference evidence="2 3" key="1">
    <citation type="submission" date="2019-05" db="EMBL/GenBank/DDBJ databases">
        <title>Emergence of the Ug99 lineage of the wheat stem rust pathogen through somatic hybridization.</title>
        <authorList>
            <person name="Li F."/>
            <person name="Upadhyaya N.M."/>
            <person name="Sperschneider J."/>
            <person name="Matny O."/>
            <person name="Nguyen-Phuc H."/>
            <person name="Mago R."/>
            <person name="Raley C."/>
            <person name="Miller M.E."/>
            <person name="Silverstein K.A.T."/>
            <person name="Henningsen E."/>
            <person name="Hirsch C.D."/>
            <person name="Visser B."/>
            <person name="Pretorius Z.A."/>
            <person name="Steffenson B.J."/>
            <person name="Schwessinger B."/>
            <person name="Dodds P.N."/>
            <person name="Figueroa M."/>
        </authorList>
    </citation>
    <scope>NUCLEOTIDE SEQUENCE [LARGE SCALE GENOMIC DNA]</scope>
    <source>
        <strain evidence="2">21-0</strain>
    </source>
</reference>
<dbReference type="EMBL" id="VSWC01000053">
    <property type="protein sequence ID" value="KAA1102194.1"/>
    <property type="molecule type" value="Genomic_DNA"/>
</dbReference>
<evidence type="ECO:0000256" key="1">
    <source>
        <dbReference type="SAM" id="MobiDB-lite"/>
    </source>
</evidence>
<keyword evidence="3" id="KW-1185">Reference proteome</keyword>
<sequence length="173" mass="19099">MRSTLSLAAALAGSDNDDAQLADLAADLASQVDPVGPTSAQKTKRRPRARSSSSQYASTDGPCDGDDDRHKKNKNGPSATQSARKEVKLEELQELEKELMETKERMTRIQERIKKTTGFAPKREEFAFSQVTEALDLRLKVFKVKIEEGVSANQGVIVLDDEEEDPEPIRLPS</sequence>
<evidence type="ECO:0000313" key="2">
    <source>
        <dbReference type="EMBL" id="KAA1102194.1"/>
    </source>
</evidence>
<evidence type="ECO:0000313" key="3">
    <source>
        <dbReference type="Proteomes" id="UP000324748"/>
    </source>
</evidence>
<comment type="caution">
    <text evidence="2">The sequence shown here is derived from an EMBL/GenBank/DDBJ whole genome shotgun (WGS) entry which is preliminary data.</text>
</comment>
<protein>
    <submittedName>
        <fullName evidence="2">Uncharacterized protein</fullName>
    </submittedName>
</protein>
<gene>
    <name evidence="2" type="ORF">PGT21_036668</name>
</gene>
<organism evidence="2 3">
    <name type="scientific">Puccinia graminis f. sp. tritici</name>
    <dbReference type="NCBI Taxonomy" id="56615"/>
    <lineage>
        <taxon>Eukaryota</taxon>
        <taxon>Fungi</taxon>
        <taxon>Dikarya</taxon>
        <taxon>Basidiomycota</taxon>
        <taxon>Pucciniomycotina</taxon>
        <taxon>Pucciniomycetes</taxon>
        <taxon>Pucciniales</taxon>
        <taxon>Pucciniaceae</taxon>
        <taxon>Puccinia</taxon>
    </lineage>
</organism>
<accession>A0A5B0PNF7</accession>
<proteinExistence type="predicted"/>